<dbReference type="PIRSF" id="PIRSF012293">
    <property type="entry name" value="EutA"/>
    <property type="match status" value="1"/>
</dbReference>
<dbReference type="EMBL" id="FOYM01000001">
    <property type="protein sequence ID" value="SFQ94812.1"/>
    <property type="molecule type" value="Genomic_DNA"/>
</dbReference>
<proteinExistence type="predicted"/>
<dbReference type="AlphaFoldDB" id="A0A1I6CNS3"/>
<evidence type="ECO:0000313" key="1">
    <source>
        <dbReference type="EMBL" id="SFQ94812.1"/>
    </source>
</evidence>
<sequence>MKNKNSKEITSIGIDVGTTTTQMVVSRLTVCNTAPGSAVPRMAITGKEVIYRSGIHFTPLASRELIDTQAVTEIISREYHQAGITPDRVDTGAVIITGETARKENARGLLNDLSGFAGNFVVATAGPLLESIIAGRGAGAAALSSELHRNVLNIDVGGGTSNLAVFEEGRPVDATCINIGGRLIEIEPGGERLAYITPAGRVVLEESGMELDTGDIISVDQVRAVTSVMAGAIKSLLSSRPLPQVSRCLMMGPPLRLDYPIHIVTFSGGVSDFVYSGEEICNVREGSRYGDIGPFLGEALREAFSGESRQLVKPRETIRATVIGAGAHTLNLSGSTIKVSRGILPLRNVPVVKPFPGAIPPLPGDLAGGLAKQMRPYWLGGYKEPVAIALRGMDGAGFKKLQGIAAAVAAATRNYVKSGQPLVLILEEDCAKVMGQMLAAILGDEAGIICLDQLNVADGDYIDIGEPIMEDTVVPVIIKTIVFEG</sequence>
<dbReference type="InterPro" id="IPR009377">
    <property type="entry name" value="EutA"/>
</dbReference>
<reference evidence="2" key="1">
    <citation type="submission" date="2016-10" db="EMBL/GenBank/DDBJ databases">
        <authorList>
            <person name="Varghese N."/>
            <person name="Submissions S."/>
        </authorList>
    </citation>
    <scope>NUCLEOTIDE SEQUENCE [LARGE SCALE GENOMIC DNA]</scope>
    <source>
        <strain evidence="2">DSM 3669</strain>
    </source>
</reference>
<dbReference type="STRING" id="39060.SAMN05660706_10160"/>
<dbReference type="OrthoDB" id="1542at2"/>
<protein>
    <submittedName>
        <fullName evidence="1">Reactivating factor of Adenosylcobalamin-dependent ethanolamine ammonia lyase</fullName>
    </submittedName>
</protein>
<name>A0A1I6CNS3_9FIRM</name>
<dbReference type="Pfam" id="PF06277">
    <property type="entry name" value="EutA"/>
    <property type="match status" value="1"/>
</dbReference>
<dbReference type="PANTHER" id="PTHR32432:SF13">
    <property type="entry name" value="ETHANOLAMINE AMMONIA-LYASE REACTIVASE EUTA"/>
    <property type="match status" value="1"/>
</dbReference>
<dbReference type="SUPFAM" id="SSF53067">
    <property type="entry name" value="Actin-like ATPase domain"/>
    <property type="match status" value="1"/>
</dbReference>
<evidence type="ECO:0000313" key="2">
    <source>
        <dbReference type="Proteomes" id="UP000199584"/>
    </source>
</evidence>
<keyword evidence="2" id="KW-1185">Reference proteome</keyword>
<keyword evidence="1" id="KW-0456">Lyase</keyword>
<dbReference type="RefSeq" id="WP_092481468.1">
    <property type="nucleotide sequence ID" value="NZ_FOYM01000001.1"/>
</dbReference>
<accession>A0A1I6CNS3</accession>
<dbReference type="InterPro" id="IPR043129">
    <property type="entry name" value="ATPase_NBD"/>
</dbReference>
<dbReference type="Proteomes" id="UP000199584">
    <property type="component" value="Unassembled WGS sequence"/>
</dbReference>
<organism evidence="1 2">
    <name type="scientific">Desulfoscipio geothermicus DSM 3669</name>
    <dbReference type="NCBI Taxonomy" id="1121426"/>
    <lineage>
        <taxon>Bacteria</taxon>
        <taxon>Bacillati</taxon>
        <taxon>Bacillota</taxon>
        <taxon>Clostridia</taxon>
        <taxon>Eubacteriales</taxon>
        <taxon>Desulfallaceae</taxon>
        <taxon>Desulfoscipio</taxon>
    </lineage>
</organism>
<dbReference type="GO" id="GO:0016829">
    <property type="term" value="F:lyase activity"/>
    <property type="evidence" value="ECO:0007669"/>
    <property type="project" value="UniProtKB-KW"/>
</dbReference>
<dbReference type="InterPro" id="IPR050696">
    <property type="entry name" value="FtsA/MreB"/>
</dbReference>
<dbReference type="PANTHER" id="PTHR32432">
    <property type="entry name" value="CELL DIVISION PROTEIN FTSA-RELATED"/>
    <property type="match status" value="1"/>
</dbReference>
<gene>
    <name evidence="1" type="ORF">SAMN05660706_10160</name>
</gene>